<evidence type="ECO:0000256" key="4">
    <source>
        <dbReference type="ARBA" id="ARBA00022833"/>
    </source>
</evidence>
<dbReference type="GO" id="GO:0046872">
    <property type="term" value="F:metal ion binding"/>
    <property type="evidence" value="ECO:0007669"/>
    <property type="project" value="UniProtKB-KW"/>
</dbReference>
<dbReference type="SUPFAM" id="SSF102215">
    <property type="entry name" value="Creatininase"/>
    <property type="match status" value="1"/>
</dbReference>
<dbReference type="GO" id="GO:0009231">
    <property type="term" value="P:riboflavin biosynthetic process"/>
    <property type="evidence" value="ECO:0007669"/>
    <property type="project" value="TreeGrafter"/>
</dbReference>
<evidence type="ECO:0000256" key="3">
    <source>
        <dbReference type="ARBA" id="ARBA00022801"/>
    </source>
</evidence>
<dbReference type="AlphaFoldDB" id="A0A2W7SZN6"/>
<evidence type="ECO:0000256" key="2">
    <source>
        <dbReference type="ARBA" id="ARBA00022723"/>
    </source>
</evidence>
<dbReference type="Pfam" id="PF02633">
    <property type="entry name" value="Creatininase"/>
    <property type="match status" value="1"/>
</dbReference>
<reference evidence="6 7" key="1">
    <citation type="submission" date="2018-06" db="EMBL/GenBank/DDBJ databases">
        <title>Genomic Encyclopedia of Archaeal and Bacterial Type Strains, Phase II (KMG-II): from individual species to whole genera.</title>
        <authorList>
            <person name="Goeker M."/>
        </authorList>
    </citation>
    <scope>NUCLEOTIDE SEQUENCE [LARGE SCALE GENOMIC DNA]</scope>
    <source>
        <strain evidence="6 7">DSM 18774</strain>
    </source>
</reference>
<protein>
    <submittedName>
        <fullName evidence="6">Creatinine amidohydrolase</fullName>
    </submittedName>
</protein>
<dbReference type="Gene3D" id="3.40.50.10310">
    <property type="entry name" value="Creatininase"/>
    <property type="match status" value="1"/>
</dbReference>
<keyword evidence="2" id="KW-0479">Metal-binding</keyword>
<sequence length="268" mass="28947">MKHALKDMTVAEFRDRLAEDPVILLPLGSHEEQGPHAPMGDYLLAEAIALRAAERSGAIAAPCLPFGYAEFFRGYPGGIQLRAPTFRAVLDDMVTAFLDHGLNRILILNGHSTNAALIDETLRALRRRTGVAVASVDLWRSIPDSLWTEIHGPDAAKARGHGGDPVTSVSMYLRPETMRPDLMQAARPAEAMGLPSIGASGVRFEGLAVNLPLDGHELHPDGMFGGDPALASAEAGERIVEHLTGYCARLVAHLRQHDPRRPVAEPMP</sequence>
<dbReference type="PANTHER" id="PTHR35005:SF1">
    <property type="entry name" value="2-AMINO-5-FORMYLAMINO-6-RIBOSYLAMINOPYRIMIDIN-4(3H)-ONE 5'-MONOPHOSPHATE DEFORMYLASE"/>
    <property type="match status" value="1"/>
</dbReference>
<dbReference type="PANTHER" id="PTHR35005">
    <property type="entry name" value="3-DEHYDRO-SCYLLO-INOSOSE HYDROLASE"/>
    <property type="match status" value="1"/>
</dbReference>
<gene>
    <name evidence="6" type="ORF">LX76_01361</name>
</gene>
<evidence type="ECO:0000313" key="6">
    <source>
        <dbReference type="EMBL" id="PZX56332.1"/>
    </source>
</evidence>
<dbReference type="InterPro" id="IPR003785">
    <property type="entry name" value="Creatininase/forma_Hydrolase"/>
</dbReference>
<dbReference type="EMBL" id="QKZS01000003">
    <property type="protein sequence ID" value="PZX56332.1"/>
    <property type="molecule type" value="Genomic_DNA"/>
</dbReference>
<evidence type="ECO:0000256" key="1">
    <source>
        <dbReference type="ARBA" id="ARBA00001947"/>
    </source>
</evidence>
<accession>A0A2W7SZN6</accession>
<comment type="caution">
    <text evidence="6">The sequence shown here is derived from an EMBL/GenBank/DDBJ whole genome shotgun (WGS) entry which is preliminary data.</text>
</comment>
<comment type="similarity">
    <text evidence="5">Belongs to the creatininase superfamily.</text>
</comment>
<dbReference type="InterPro" id="IPR024087">
    <property type="entry name" value="Creatininase-like_sf"/>
</dbReference>
<evidence type="ECO:0000256" key="5">
    <source>
        <dbReference type="ARBA" id="ARBA00024029"/>
    </source>
</evidence>
<name>A0A2W7SZN6_9RHOB</name>
<organism evidence="6 7">
    <name type="scientific">Cereibacter changlensis</name>
    <dbReference type="NCBI Taxonomy" id="402884"/>
    <lineage>
        <taxon>Bacteria</taxon>
        <taxon>Pseudomonadati</taxon>
        <taxon>Pseudomonadota</taxon>
        <taxon>Alphaproteobacteria</taxon>
        <taxon>Rhodobacterales</taxon>
        <taxon>Paracoccaceae</taxon>
        <taxon>Cereibacter</taxon>
    </lineage>
</organism>
<dbReference type="RefSeq" id="WP_211314598.1">
    <property type="nucleotide sequence ID" value="NZ_QKZS01000003.1"/>
</dbReference>
<dbReference type="Proteomes" id="UP000249538">
    <property type="component" value="Unassembled WGS sequence"/>
</dbReference>
<comment type="cofactor">
    <cofactor evidence="1">
        <name>Zn(2+)</name>
        <dbReference type="ChEBI" id="CHEBI:29105"/>
    </cofactor>
</comment>
<evidence type="ECO:0000313" key="7">
    <source>
        <dbReference type="Proteomes" id="UP000249538"/>
    </source>
</evidence>
<keyword evidence="3 6" id="KW-0378">Hydrolase</keyword>
<dbReference type="GO" id="GO:0016811">
    <property type="term" value="F:hydrolase activity, acting on carbon-nitrogen (but not peptide) bonds, in linear amides"/>
    <property type="evidence" value="ECO:0007669"/>
    <property type="project" value="TreeGrafter"/>
</dbReference>
<proteinExistence type="inferred from homology"/>
<keyword evidence="4" id="KW-0862">Zinc</keyword>